<accession>A0A1S9PLS6</accession>
<protein>
    <recommendedName>
        <fullName evidence="5">PsbP C-terminal domain-containing protein</fullName>
    </recommendedName>
</protein>
<keyword evidence="2" id="KW-0732">Signal</keyword>
<feature type="chain" id="PRO_5013137302" description="PsbP C-terminal domain-containing protein" evidence="2">
    <location>
        <begin position="20"/>
        <end position="229"/>
    </location>
</feature>
<evidence type="ECO:0000256" key="1">
    <source>
        <dbReference type="SAM" id="Phobius"/>
    </source>
</evidence>
<keyword evidence="4" id="KW-1185">Reference proteome</keyword>
<feature type="signal peptide" evidence="2">
    <location>
        <begin position="1"/>
        <end position="19"/>
    </location>
</feature>
<comment type="caution">
    <text evidence="3">The sequence shown here is derived from an EMBL/GenBank/DDBJ whole genome shotgun (WGS) entry which is preliminary data.</text>
</comment>
<proteinExistence type="predicted"/>
<sequence length="229" mass="25346">MKKVLLALSFLIVTVQSFAQLSYQQQLSRLAQIQFPDTPSYSTPAQGMSAYTLTHGGIAYVAAISPANSGLKNAISGNSLEALYDDFIEGNLNSTSGKLIYKKEVPIEKLKGLQFSYKGVTPASKEDFYGYQQVVFLNDTLFTYAVVSPKELKPDDKNIREFFTSFKLNAKADEISQDADEQVAFKTGQIIGKFTGVAIVIIVLGGIVFLIVKLSTRKRKKQWGEEDFK</sequence>
<evidence type="ECO:0000313" key="3">
    <source>
        <dbReference type="EMBL" id="OOQ61889.1"/>
    </source>
</evidence>
<dbReference type="Proteomes" id="UP000189739">
    <property type="component" value="Unassembled WGS sequence"/>
</dbReference>
<gene>
    <name evidence="3" type="ORF">BC343_02160</name>
</gene>
<evidence type="ECO:0008006" key="5">
    <source>
        <dbReference type="Google" id="ProtNLM"/>
    </source>
</evidence>
<organism evidence="3 4">
    <name type="scientific">Mucilaginibacter pedocola</name>
    <dbReference type="NCBI Taxonomy" id="1792845"/>
    <lineage>
        <taxon>Bacteria</taxon>
        <taxon>Pseudomonadati</taxon>
        <taxon>Bacteroidota</taxon>
        <taxon>Sphingobacteriia</taxon>
        <taxon>Sphingobacteriales</taxon>
        <taxon>Sphingobacteriaceae</taxon>
        <taxon>Mucilaginibacter</taxon>
    </lineage>
</organism>
<keyword evidence="1" id="KW-0812">Transmembrane</keyword>
<evidence type="ECO:0000256" key="2">
    <source>
        <dbReference type="SAM" id="SignalP"/>
    </source>
</evidence>
<dbReference type="EMBL" id="MBTF01000001">
    <property type="protein sequence ID" value="OOQ61889.1"/>
    <property type="molecule type" value="Genomic_DNA"/>
</dbReference>
<dbReference type="STRING" id="1792845.BC343_02160"/>
<reference evidence="3 4" key="1">
    <citation type="submission" date="2016-07" db="EMBL/GenBank/DDBJ databases">
        <title>Genomic analysis of zinc-resistant bacterium Mucilaginibacter pedocola TBZ30.</title>
        <authorList>
            <person name="Huang J."/>
            <person name="Tang J."/>
        </authorList>
    </citation>
    <scope>NUCLEOTIDE SEQUENCE [LARGE SCALE GENOMIC DNA]</scope>
    <source>
        <strain evidence="3 4">TBZ30</strain>
    </source>
</reference>
<keyword evidence="1" id="KW-0472">Membrane</keyword>
<evidence type="ECO:0000313" key="4">
    <source>
        <dbReference type="Proteomes" id="UP000189739"/>
    </source>
</evidence>
<dbReference type="AlphaFoldDB" id="A0A1S9PLS6"/>
<dbReference type="OrthoDB" id="796931at2"/>
<keyword evidence="1" id="KW-1133">Transmembrane helix</keyword>
<dbReference type="RefSeq" id="WP_078346072.1">
    <property type="nucleotide sequence ID" value="NZ_MBTF01000001.1"/>
</dbReference>
<feature type="transmembrane region" description="Helical" evidence="1">
    <location>
        <begin position="190"/>
        <end position="212"/>
    </location>
</feature>
<name>A0A1S9PLS6_9SPHI</name>